<feature type="compositionally biased region" description="Acidic residues" evidence="1">
    <location>
        <begin position="318"/>
        <end position="334"/>
    </location>
</feature>
<evidence type="ECO:0000256" key="2">
    <source>
        <dbReference type="SAM" id="SignalP"/>
    </source>
</evidence>
<feature type="compositionally biased region" description="Low complexity" evidence="1">
    <location>
        <begin position="273"/>
        <end position="289"/>
    </location>
</feature>
<dbReference type="RefSeq" id="XP_042916584.1">
    <property type="nucleotide sequence ID" value="XM_043070693.1"/>
</dbReference>
<organism evidence="3 4">
    <name type="scientific">Chlamydomonas reinhardtii</name>
    <name type="common">Chlamydomonas smithii</name>
    <dbReference type="NCBI Taxonomy" id="3055"/>
    <lineage>
        <taxon>Eukaryota</taxon>
        <taxon>Viridiplantae</taxon>
        <taxon>Chlorophyta</taxon>
        <taxon>core chlorophytes</taxon>
        <taxon>Chlorophyceae</taxon>
        <taxon>CS clade</taxon>
        <taxon>Chlamydomonadales</taxon>
        <taxon>Chlamydomonadaceae</taxon>
        <taxon>Chlamydomonas</taxon>
    </lineage>
</organism>
<proteinExistence type="predicted"/>
<name>A0A2K3CX14_CHLRE</name>
<dbReference type="GeneID" id="66056470"/>
<evidence type="ECO:0000313" key="4">
    <source>
        <dbReference type="Proteomes" id="UP000006906"/>
    </source>
</evidence>
<evidence type="ECO:0000313" key="3">
    <source>
        <dbReference type="EMBL" id="PNW72825.1"/>
    </source>
</evidence>
<dbReference type="AlphaFoldDB" id="A0A2K3CX14"/>
<dbReference type="InParanoid" id="A0A2K3CX14"/>
<dbReference type="EMBL" id="CM008976">
    <property type="protein sequence ID" value="PNW72825.1"/>
    <property type="molecule type" value="Genomic_DNA"/>
</dbReference>
<feature type="chain" id="PRO_5014383582" evidence="2">
    <location>
        <begin position="17"/>
        <end position="334"/>
    </location>
</feature>
<dbReference type="Proteomes" id="UP000006906">
    <property type="component" value="Chromosome 15"/>
</dbReference>
<accession>A0A2K3CX14</accession>
<reference evidence="3 4" key="1">
    <citation type="journal article" date="2007" name="Science">
        <title>The Chlamydomonas genome reveals the evolution of key animal and plant functions.</title>
        <authorList>
            <person name="Merchant S.S."/>
            <person name="Prochnik S.E."/>
            <person name="Vallon O."/>
            <person name="Harris E.H."/>
            <person name="Karpowicz S.J."/>
            <person name="Witman G.B."/>
            <person name="Terry A."/>
            <person name="Salamov A."/>
            <person name="Fritz-Laylin L.K."/>
            <person name="Marechal-Drouard L."/>
            <person name="Marshall W.F."/>
            <person name="Qu L.H."/>
            <person name="Nelson D.R."/>
            <person name="Sanderfoot A.A."/>
            <person name="Spalding M.H."/>
            <person name="Kapitonov V.V."/>
            <person name="Ren Q."/>
            <person name="Ferris P."/>
            <person name="Lindquist E."/>
            <person name="Shapiro H."/>
            <person name="Lucas S.M."/>
            <person name="Grimwood J."/>
            <person name="Schmutz J."/>
            <person name="Cardol P."/>
            <person name="Cerutti H."/>
            <person name="Chanfreau G."/>
            <person name="Chen C.L."/>
            <person name="Cognat V."/>
            <person name="Croft M.T."/>
            <person name="Dent R."/>
            <person name="Dutcher S."/>
            <person name="Fernandez E."/>
            <person name="Fukuzawa H."/>
            <person name="Gonzalez-Ballester D."/>
            <person name="Gonzalez-Halphen D."/>
            <person name="Hallmann A."/>
            <person name="Hanikenne M."/>
            <person name="Hippler M."/>
            <person name="Inwood W."/>
            <person name="Jabbari K."/>
            <person name="Kalanon M."/>
            <person name="Kuras R."/>
            <person name="Lefebvre P.A."/>
            <person name="Lemaire S.D."/>
            <person name="Lobanov A.V."/>
            <person name="Lohr M."/>
            <person name="Manuell A."/>
            <person name="Meier I."/>
            <person name="Mets L."/>
            <person name="Mittag M."/>
            <person name="Mittelmeier T."/>
            <person name="Moroney J.V."/>
            <person name="Moseley J."/>
            <person name="Napoli C."/>
            <person name="Nedelcu A.M."/>
            <person name="Niyogi K."/>
            <person name="Novoselov S.V."/>
            <person name="Paulsen I.T."/>
            <person name="Pazour G."/>
            <person name="Purton S."/>
            <person name="Ral J.P."/>
            <person name="Riano-Pachon D.M."/>
            <person name="Riekhof W."/>
            <person name="Rymarquis L."/>
            <person name="Schroda M."/>
            <person name="Stern D."/>
            <person name="Umen J."/>
            <person name="Willows R."/>
            <person name="Wilson N."/>
            <person name="Zimmer S.L."/>
            <person name="Allmer J."/>
            <person name="Balk J."/>
            <person name="Bisova K."/>
            <person name="Chen C.J."/>
            <person name="Elias M."/>
            <person name="Gendler K."/>
            <person name="Hauser C."/>
            <person name="Lamb M.R."/>
            <person name="Ledford H."/>
            <person name="Long J.C."/>
            <person name="Minagawa J."/>
            <person name="Page M.D."/>
            <person name="Pan J."/>
            <person name="Pootakham W."/>
            <person name="Roje S."/>
            <person name="Rose A."/>
            <person name="Stahlberg E."/>
            <person name="Terauchi A.M."/>
            <person name="Yang P."/>
            <person name="Ball S."/>
            <person name="Bowler C."/>
            <person name="Dieckmann C.L."/>
            <person name="Gladyshev V.N."/>
            <person name="Green P."/>
            <person name="Jorgensen R."/>
            <person name="Mayfield S."/>
            <person name="Mueller-Roeber B."/>
            <person name="Rajamani S."/>
            <person name="Sayre R.T."/>
            <person name="Brokstein P."/>
            <person name="Dubchak I."/>
            <person name="Goodstein D."/>
            <person name="Hornick L."/>
            <person name="Huang Y.W."/>
            <person name="Jhaveri J."/>
            <person name="Luo Y."/>
            <person name="Martinez D."/>
            <person name="Ngau W.C."/>
            <person name="Otillar B."/>
            <person name="Poliakov A."/>
            <person name="Porter A."/>
            <person name="Szajkowski L."/>
            <person name="Werner G."/>
            <person name="Zhou K."/>
            <person name="Grigoriev I.V."/>
            <person name="Rokhsar D.S."/>
            <person name="Grossman A.R."/>
        </authorList>
    </citation>
    <scope>NUCLEOTIDE SEQUENCE [LARGE SCALE GENOMIC DNA]</scope>
    <source>
        <strain evidence="4">CC-503</strain>
    </source>
</reference>
<keyword evidence="4" id="KW-1185">Reference proteome</keyword>
<gene>
    <name evidence="3" type="ORF">CHLRE_15g642950v5</name>
</gene>
<evidence type="ECO:0000256" key="1">
    <source>
        <dbReference type="SAM" id="MobiDB-lite"/>
    </source>
</evidence>
<dbReference type="KEGG" id="cre:CHLRE_15g642950v5"/>
<protein>
    <submittedName>
        <fullName evidence="3">Uncharacterized protein</fullName>
    </submittedName>
</protein>
<sequence length="334" mass="35706">MLRWVYFVGLAGNLLAGEHYLTGAEQAYNLDTFSFAYQKQTGLMLYHPPTALALKPTRRMGSPGFQARHTGRPGRTLLTLPTAEDARGAADGAAGGAANGAAGGGAAAAGGVTTGIVPPVGTTQRSLSLALQQASASGISNLVDAMEHTTTGMRRHLGQASLAIEQMSSTMVNRDAAGFQRAAANATDALDQVNTARHGITANYYQVVAGETAATQAHRTRATELVDIANDLVISADALQLTYDAAIRQANNIAETERQNRLNRMQSELADLQRTQEQQRAQQRAQRALEQQEHEQRELAQQQEQGGREQQERVQPAVDEEMAATTDEEMAAPA</sequence>
<feature type="signal peptide" evidence="2">
    <location>
        <begin position="1"/>
        <end position="16"/>
    </location>
</feature>
<keyword evidence="2" id="KW-0732">Signal</keyword>
<dbReference type="Gramene" id="PNW72825">
    <property type="protein sequence ID" value="PNW72825"/>
    <property type="gene ID" value="CHLRE_15g642950v5"/>
</dbReference>
<feature type="region of interest" description="Disordered" evidence="1">
    <location>
        <begin position="272"/>
        <end position="334"/>
    </location>
</feature>